<evidence type="ECO:0000259" key="3">
    <source>
        <dbReference type="PROSITE" id="PS51000"/>
    </source>
</evidence>
<dbReference type="OrthoDB" id="9807255at2"/>
<protein>
    <submittedName>
        <fullName evidence="4">HTH domain protein</fullName>
    </submittedName>
</protein>
<keyword evidence="2" id="KW-0804">Transcription</keyword>
<dbReference type="InterPro" id="IPR013196">
    <property type="entry name" value="HTH_11"/>
</dbReference>
<organism evidence="4 5">
    <name type="scientific">Jannaschia donghaensis</name>
    <dbReference type="NCBI Taxonomy" id="420998"/>
    <lineage>
        <taxon>Bacteria</taxon>
        <taxon>Pseudomonadati</taxon>
        <taxon>Pseudomonadota</taxon>
        <taxon>Alphaproteobacteria</taxon>
        <taxon>Rhodobacterales</taxon>
        <taxon>Roseobacteraceae</taxon>
        <taxon>Jannaschia</taxon>
    </lineage>
</organism>
<dbReference type="STRING" id="420998.JDO7802_02892"/>
<dbReference type="PANTHER" id="PTHR34580">
    <property type="match status" value="1"/>
</dbReference>
<name>A0A0M6YKH0_9RHOB</name>
<dbReference type="PROSITE" id="PS52050">
    <property type="entry name" value="WYL"/>
    <property type="match status" value="1"/>
</dbReference>
<dbReference type="InterPro" id="IPR001034">
    <property type="entry name" value="DeoR_HTH"/>
</dbReference>
<dbReference type="InterPro" id="IPR026881">
    <property type="entry name" value="WYL_dom"/>
</dbReference>
<dbReference type="AlphaFoldDB" id="A0A0M6YKH0"/>
<sequence length="237" mass="26444">MRRADRLFRLVQLMRSGKLWTAARLADAMEVSERTVYRDIADLSASGVPIEGAAGVGYIMRSGFDIPPLMFTQAEVTALALGARMVAAWGGPDMADGARDALSKIEAVVPRAQDVRDALDRHFVLRSGLQDADRERLDIIDGQIRDRLWTRLVYVTPDGTHSDRRVQPLGLWFWGKVWTLVAWCELRGDFRMFRIDRIGVLDPLAEVFPPDPDRSLAACMAQLEAREGCPLPVDPLG</sequence>
<evidence type="ECO:0000313" key="4">
    <source>
        <dbReference type="EMBL" id="CTQ50861.1"/>
    </source>
</evidence>
<evidence type="ECO:0000313" key="5">
    <source>
        <dbReference type="Proteomes" id="UP000049222"/>
    </source>
</evidence>
<dbReference type="PANTHER" id="PTHR34580:SF3">
    <property type="entry name" value="PROTEIN PAFB"/>
    <property type="match status" value="1"/>
</dbReference>
<reference evidence="4 5" key="1">
    <citation type="submission" date="2015-07" db="EMBL/GenBank/DDBJ databases">
        <authorList>
            <person name="Noorani M."/>
        </authorList>
    </citation>
    <scope>NUCLEOTIDE SEQUENCE [LARGE SCALE GENOMIC DNA]</scope>
    <source>
        <strain evidence="4 5">CECT 7802</strain>
    </source>
</reference>
<dbReference type="InterPro" id="IPR051534">
    <property type="entry name" value="CBASS_pafABC_assoc_protein"/>
</dbReference>
<feature type="domain" description="HTH deoR-type" evidence="3">
    <location>
        <begin position="3"/>
        <end position="58"/>
    </location>
</feature>
<evidence type="ECO:0000256" key="1">
    <source>
        <dbReference type="ARBA" id="ARBA00023015"/>
    </source>
</evidence>
<dbReference type="GO" id="GO:0003700">
    <property type="term" value="F:DNA-binding transcription factor activity"/>
    <property type="evidence" value="ECO:0007669"/>
    <property type="project" value="InterPro"/>
</dbReference>
<dbReference type="Pfam" id="PF08279">
    <property type="entry name" value="HTH_11"/>
    <property type="match status" value="1"/>
</dbReference>
<dbReference type="Pfam" id="PF13280">
    <property type="entry name" value="WYL"/>
    <property type="match status" value="1"/>
</dbReference>
<dbReference type="SUPFAM" id="SSF46785">
    <property type="entry name" value="Winged helix' DNA-binding domain"/>
    <property type="match status" value="1"/>
</dbReference>
<keyword evidence="1" id="KW-0805">Transcription regulation</keyword>
<evidence type="ECO:0000256" key="2">
    <source>
        <dbReference type="ARBA" id="ARBA00023163"/>
    </source>
</evidence>
<dbReference type="InterPro" id="IPR036388">
    <property type="entry name" value="WH-like_DNA-bd_sf"/>
</dbReference>
<dbReference type="RefSeq" id="WP_055086631.1">
    <property type="nucleotide sequence ID" value="NZ_CXSU01000012.1"/>
</dbReference>
<dbReference type="InterPro" id="IPR036390">
    <property type="entry name" value="WH_DNA-bd_sf"/>
</dbReference>
<gene>
    <name evidence="4" type="ORF">JDO7802_02892</name>
</gene>
<dbReference type="Gene3D" id="1.10.10.10">
    <property type="entry name" value="Winged helix-like DNA-binding domain superfamily/Winged helix DNA-binding domain"/>
    <property type="match status" value="1"/>
</dbReference>
<accession>A0A0M6YKH0</accession>
<dbReference type="PROSITE" id="PS51000">
    <property type="entry name" value="HTH_DEOR_2"/>
    <property type="match status" value="1"/>
</dbReference>
<dbReference type="EMBL" id="CXSU01000012">
    <property type="protein sequence ID" value="CTQ50861.1"/>
    <property type="molecule type" value="Genomic_DNA"/>
</dbReference>
<keyword evidence="5" id="KW-1185">Reference proteome</keyword>
<proteinExistence type="predicted"/>
<dbReference type="Proteomes" id="UP000049222">
    <property type="component" value="Unassembled WGS sequence"/>
</dbReference>